<evidence type="ECO:0000313" key="2">
    <source>
        <dbReference type="Proteomes" id="UP000029579"/>
    </source>
</evidence>
<gene>
    <name evidence="1" type="ORF">HMPREF1630_00240</name>
</gene>
<dbReference type="Proteomes" id="UP000029579">
    <property type="component" value="Unassembled WGS sequence"/>
</dbReference>
<organism evidence="1 2">
    <name type="scientific">Anaerococcus lactolyticus S7-1-13</name>
    <dbReference type="NCBI Taxonomy" id="1284686"/>
    <lineage>
        <taxon>Bacteria</taxon>
        <taxon>Bacillati</taxon>
        <taxon>Bacillota</taxon>
        <taxon>Tissierellia</taxon>
        <taxon>Tissierellales</taxon>
        <taxon>Peptoniphilaceae</taxon>
        <taxon>Anaerococcus</taxon>
    </lineage>
</organism>
<dbReference type="AlphaFoldDB" id="A0A095YHS6"/>
<comment type="caution">
    <text evidence="1">The sequence shown here is derived from an EMBL/GenBank/DDBJ whole genome shotgun (WGS) entry which is preliminary data.</text>
</comment>
<evidence type="ECO:0008006" key="3">
    <source>
        <dbReference type="Google" id="ProtNLM"/>
    </source>
</evidence>
<dbReference type="EMBL" id="JRMW01000005">
    <property type="protein sequence ID" value="KGF06097.1"/>
    <property type="molecule type" value="Genomic_DNA"/>
</dbReference>
<proteinExistence type="predicted"/>
<protein>
    <recommendedName>
        <fullName evidence="3">Relaxase</fullName>
    </recommendedName>
</protein>
<evidence type="ECO:0000313" key="1">
    <source>
        <dbReference type="EMBL" id="KGF06097.1"/>
    </source>
</evidence>
<reference evidence="1 2" key="1">
    <citation type="submission" date="2014-07" db="EMBL/GenBank/DDBJ databases">
        <authorList>
            <person name="McCorrison J."/>
            <person name="Sanka R."/>
            <person name="Torralba M."/>
            <person name="Gillis M."/>
            <person name="Haft D.H."/>
            <person name="Methe B."/>
            <person name="Sutton G."/>
            <person name="Nelson K.E."/>
        </authorList>
    </citation>
    <scope>NUCLEOTIDE SEQUENCE [LARGE SCALE GENOMIC DNA]</scope>
    <source>
        <strain evidence="1 2">S7-1-13</strain>
    </source>
</reference>
<dbReference type="eggNOG" id="COG1196">
    <property type="taxonomic scope" value="Bacteria"/>
</dbReference>
<name>A0A095YHS6_9FIRM</name>
<accession>A0A095YHS6</accession>
<dbReference type="OrthoDB" id="1826980at2"/>
<sequence>MLSVFENLIRKNAYNHNTDLEKYIESYQFLKKKNITSISELKESIVTLRDKNYKTTRAIKGNEKKIDDRVQLIDQAQKYLKHRDTYKDCVKLRKNKQDTFYNEHTAEIILFESAKKYLKEHLGEKKTLNISQWKSEIGTLRKEKGILYSQMTDIRKEVEQAESVRGCIDKLLQEKRGLTQEKKKELEV</sequence>